<comment type="caution">
    <text evidence="1">The sequence shown here is derived from an EMBL/GenBank/DDBJ whole genome shotgun (WGS) entry which is preliminary data.</text>
</comment>
<organism evidence="1 2">
    <name type="scientific">Serendipita indica (strain DSM 11827)</name>
    <name type="common">Root endophyte fungus</name>
    <name type="synonym">Piriformospora indica</name>
    <dbReference type="NCBI Taxonomy" id="1109443"/>
    <lineage>
        <taxon>Eukaryota</taxon>
        <taxon>Fungi</taxon>
        <taxon>Dikarya</taxon>
        <taxon>Basidiomycota</taxon>
        <taxon>Agaricomycotina</taxon>
        <taxon>Agaricomycetes</taxon>
        <taxon>Sebacinales</taxon>
        <taxon>Serendipitaceae</taxon>
        <taxon>Serendipita</taxon>
    </lineage>
</organism>
<accession>G4TQN5</accession>
<name>G4TQN5_SERID</name>
<protein>
    <submittedName>
        <fullName evidence="1">Uncharacterized protein</fullName>
    </submittedName>
</protein>
<reference evidence="1 2" key="1">
    <citation type="journal article" date="2011" name="PLoS Pathog.">
        <title>Endophytic Life Strategies Decoded by Genome and Transcriptome Analyses of the Mutualistic Root Symbiont Piriformospora indica.</title>
        <authorList>
            <person name="Zuccaro A."/>
            <person name="Lahrmann U."/>
            <person name="Guldener U."/>
            <person name="Langen G."/>
            <person name="Pfiffi S."/>
            <person name="Biedenkopf D."/>
            <person name="Wong P."/>
            <person name="Samans B."/>
            <person name="Grimm C."/>
            <person name="Basiewicz M."/>
            <person name="Murat C."/>
            <person name="Martin F."/>
            <person name="Kogel K.H."/>
        </authorList>
    </citation>
    <scope>NUCLEOTIDE SEQUENCE [LARGE SCALE GENOMIC DNA]</scope>
    <source>
        <strain evidence="1 2">DSM 11827</strain>
    </source>
</reference>
<sequence>MSKPHDSSVKNEMDTTLDFLGQTPSFSTSFELGSGAVPASSTATGGIPDFASLSGLPVQLAQIPQPVPGTPAAEFRANIEVALNQHLPQLIALAESVVNGIDRAYEPDVNPNKTASDYTTLADLTAQFYEFLNETGIGALPIVPRPSTDTDNMNIDVALPAAATMPEDQLRTMLNNAVNERYQQQRKVAENAATVMSRLAKPATY</sequence>
<dbReference type="InParanoid" id="G4TQN5"/>
<dbReference type="HOGENOM" id="CLU_1337961_0_0_1"/>
<dbReference type="Proteomes" id="UP000007148">
    <property type="component" value="Unassembled WGS sequence"/>
</dbReference>
<gene>
    <name evidence="1" type="ORF">PIIN_07587</name>
</gene>
<keyword evidence="2" id="KW-1185">Reference proteome</keyword>
<dbReference type="OrthoDB" id="3203574at2759"/>
<evidence type="ECO:0000313" key="1">
    <source>
        <dbReference type="EMBL" id="CCA73634.1"/>
    </source>
</evidence>
<dbReference type="EMBL" id="CAFZ01000240">
    <property type="protein sequence ID" value="CCA73634.1"/>
    <property type="molecule type" value="Genomic_DNA"/>
</dbReference>
<dbReference type="AlphaFoldDB" id="G4TQN5"/>
<proteinExistence type="predicted"/>
<evidence type="ECO:0000313" key="2">
    <source>
        <dbReference type="Proteomes" id="UP000007148"/>
    </source>
</evidence>